<name>A0ABS7X995_9GAMM</name>
<comment type="caution">
    <text evidence="3">The sequence shown here is derived from an EMBL/GenBank/DDBJ whole genome shotgun (WGS) entry which is preliminary data.</text>
</comment>
<feature type="domain" description="Amidohydrolase-related" evidence="2">
    <location>
        <begin position="399"/>
        <end position="490"/>
    </location>
</feature>
<dbReference type="Gene3D" id="3.40.50.10910">
    <property type="entry name" value="Amidohydrolase"/>
    <property type="match status" value="1"/>
</dbReference>
<dbReference type="PANTHER" id="PTHR43135:SF3">
    <property type="entry name" value="ALPHA-D-RIBOSE 1-METHYLPHOSPHONATE 5-TRIPHOSPHATE DIPHOSPHATASE"/>
    <property type="match status" value="1"/>
</dbReference>
<protein>
    <submittedName>
        <fullName evidence="3">Amidohydrolase family protein</fullName>
    </submittedName>
</protein>
<evidence type="ECO:0000259" key="2">
    <source>
        <dbReference type="Pfam" id="PF01979"/>
    </source>
</evidence>
<reference evidence="3 4" key="1">
    <citation type="submission" date="2020-12" db="EMBL/GenBank/DDBJ databases">
        <authorList>
            <person name="Ruan W."/>
            <person name="Khan S.A."/>
            <person name="Jeon C.O."/>
        </authorList>
    </citation>
    <scope>NUCLEOTIDE SEQUENCE [LARGE SCALE GENOMIC DNA]</scope>
    <source>
        <strain evidence="3 4">MA-13</strain>
    </source>
</reference>
<dbReference type="PANTHER" id="PTHR43135">
    <property type="entry name" value="ALPHA-D-RIBOSE 1-METHYLPHOSPHONATE 5-TRIPHOSPHATE DIPHOSPHATASE"/>
    <property type="match status" value="1"/>
</dbReference>
<feature type="signal peptide" evidence="1">
    <location>
        <begin position="1"/>
        <end position="22"/>
    </location>
</feature>
<dbReference type="SUPFAM" id="SSF51338">
    <property type="entry name" value="Composite domain of metallo-dependent hydrolases"/>
    <property type="match status" value="1"/>
</dbReference>
<dbReference type="Pfam" id="PF01979">
    <property type="entry name" value="Amidohydro_1"/>
    <property type="match status" value="1"/>
</dbReference>
<dbReference type="Gene3D" id="1.20.58.520">
    <property type="entry name" value="Amidohydrolase"/>
    <property type="match status" value="1"/>
</dbReference>
<dbReference type="EMBL" id="JAERPS020000003">
    <property type="protein sequence ID" value="MBZ9612115.1"/>
    <property type="molecule type" value="Genomic_DNA"/>
</dbReference>
<gene>
    <name evidence="3" type="ORF">I4W93_010965</name>
</gene>
<keyword evidence="1" id="KW-0732">Signal</keyword>
<proteinExistence type="predicted"/>
<dbReference type="InterPro" id="IPR032466">
    <property type="entry name" value="Metal_Hydrolase"/>
</dbReference>
<accession>A0ABS7X995</accession>
<dbReference type="Gene3D" id="2.30.40.10">
    <property type="entry name" value="Urease, subunit C, domain 1"/>
    <property type="match status" value="1"/>
</dbReference>
<keyword evidence="4" id="KW-1185">Reference proteome</keyword>
<feature type="chain" id="PRO_5046348042" evidence="1">
    <location>
        <begin position="23"/>
        <end position="510"/>
    </location>
</feature>
<reference evidence="3 4" key="2">
    <citation type="submission" date="2021-08" db="EMBL/GenBank/DDBJ databases">
        <title>Rheinheimera aquimaris sp. nov., isolated from seawater of the East Sea in Korea.</title>
        <authorList>
            <person name="Kim K.H."/>
            <person name="Wenting R."/>
            <person name="Kim K.R."/>
            <person name="Jeon C.O."/>
        </authorList>
    </citation>
    <scope>NUCLEOTIDE SEQUENCE [LARGE SCALE GENOMIC DNA]</scope>
    <source>
        <strain evidence="3 4">MA-13</strain>
    </source>
</reference>
<evidence type="ECO:0000256" key="1">
    <source>
        <dbReference type="SAM" id="SignalP"/>
    </source>
</evidence>
<evidence type="ECO:0000313" key="3">
    <source>
        <dbReference type="EMBL" id="MBZ9612115.1"/>
    </source>
</evidence>
<dbReference type="InterPro" id="IPR051781">
    <property type="entry name" value="Metallo-dep_Hydrolase"/>
</dbReference>
<dbReference type="Gene3D" id="3.30.110.90">
    <property type="entry name" value="Amidohydrolase"/>
    <property type="match status" value="1"/>
</dbReference>
<organism evidence="3 4">
    <name type="scientific">Rheinheimera maricola</name>
    <dbReference type="NCBI Taxonomy" id="2793282"/>
    <lineage>
        <taxon>Bacteria</taxon>
        <taxon>Pseudomonadati</taxon>
        <taxon>Pseudomonadota</taxon>
        <taxon>Gammaproteobacteria</taxon>
        <taxon>Chromatiales</taxon>
        <taxon>Chromatiaceae</taxon>
        <taxon>Rheinheimera</taxon>
    </lineage>
</organism>
<dbReference type="InterPro" id="IPR011059">
    <property type="entry name" value="Metal-dep_hydrolase_composite"/>
</dbReference>
<dbReference type="RefSeq" id="WP_205310882.1">
    <property type="nucleotide sequence ID" value="NZ_JAERPS020000003.1"/>
</dbReference>
<sequence>MKNKVLLQCAWLAILLSSSGQAEIGLTPTTSDAASGRYLLIEPVTVLSAELTQPLLQQQVLIRDGIITRLAPAGTPLSESERKNLQSIDGSGLYLTPGLMDSHVHVSEAPGVTSARADDYLPDFFRQQPRSYLYFGVTQLLDLSSSPQGIAMFKKQPQAPDLWHCGAAPVAGGYGHVHKTQPNYIHQDGAKRPESAGEGNTPAIVVERIAESGAHCLKIFIEDGFGDASHLPLYSKQTLSDIRAAASRHQLPLFAHANAYDMQRIAIQHHVDVLTHGIWNWTGMEVTAPADEIPALPAELMAHLQEIHRAGIGYQPTLSVMSRLAAMLTPDVLTDPQLADVVPPALLNWYLSDEAQWFKQELLVDFEGMSETEAAVRLQMIGLRGAVAAKVLYDLGHPLLLASDTPSAPAYSHQPGYGSYLELTEMAKAGIPLHAIFAAATINNARLLKLEDRYGSVSVGKVANLLLLKQNPLENVEAWNSIATVILHGRPIAREMLSARELFTTSTDPK</sequence>
<dbReference type="SUPFAM" id="SSF51556">
    <property type="entry name" value="Metallo-dependent hydrolases"/>
    <property type="match status" value="1"/>
</dbReference>
<evidence type="ECO:0000313" key="4">
    <source>
        <dbReference type="Proteomes" id="UP000663814"/>
    </source>
</evidence>
<dbReference type="Proteomes" id="UP000663814">
    <property type="component" value="Unassembled WGS sequence"/>
</dbReference>
<dbReference type="InterPro" id="IPR006680">
    <property type="entry name" value="Amidohydro-rel"/>
</dbReference>